<feature type="transmembrane region" description="Helical" evidence="6">
    <location>
        <begin position="368"/>
        <end position="386"/>
    </location>
</feature>
<feature type="transmembrane region" description="Helical" evidence="6">
    <location>
        <begin position="300"/>
        <end position="323"/>
    </location>
</feature>
<proteinExistence type="predicted"/>
<name>A0A0D6JEW6_9HYPH</name>
<feature type="transmembrane region" description="Helical" evidence="6">
    <location>
        <begin position="398"/>
        <end position="415"/>
    </location>
</feature>
<keyword evidence="4 6" id="KW-1133">Transmembrane helix</keyword>
<feature type="transmembrane region" description="Helical" evidence="6">
    <location>
        <begin position="159"/>
        <end position="180"/>
    </location>
</feature>
<reference evidence="8" key="1">
    <citation type="submission" date="2015-02" db="EMBL/GenBank/DDBJ databases">
        <authorList>
            <person name="Chooi Y.-H."/>
        </authorList>
    </citation>
    <scope>NUCLEOTIDE SEQUENCE [LARGE SCALE GENOMIC DNA]</scope>
    <source>
        <strain evidence="8">strain Y</strain>
    </source>
</reference>
<comment type="subcellular location">
    <subcellularLocation>
        <location evidence="1">Cell membrane</location>
        <topology evidence="1">Multi-pass membrane protein</topology>
    </subcellularLocation>
</comment>
<evidence type="ECO:0000256" key="2">
    <source>
        <dbReference type="ARBA" id="ARBA00022475"/>
    </source>
</evidence>
<organism evidence="7 8">
    <name type="scientific">Candidatus Filomicrobium marinum</name>
    <dbReference type="NCBI Taxonomy" id="1608628"/>
    <lineage>
        <taxon>Bacteria</taxon>
        <taxon>Pseudomonadati</taxon>
        <taxon>Pseudomonadota</taxon>
        <taxon>Alphaproteobacteria</taxon>
        <taxon>Hyphomicrobiales</taxon>
        <taxon>Hyphomicrobiaceae</taxon>
        <taxon>Filomicrobium</taxon>
    </lineage>
</organism>
<dbReference type="GO" id="GO:0005886">
    <property type="term" value="C:plasma membrane"/>
    <property type="evidence" value="ECO:0007669"/>
    <property type="project" value="UniProtKB-SubCell"/>
</dbReference>
<evidence type="ECO:0008006" key="9">
    <source>
        <dbReference type="Google" id="ProtNLM"/>
    </source>
</evidence>
<dbReference type="Proteomes" id="UP000033187">
    <property type="component" value="Chromosome 1"/>
</dbReference>
<evidence type="ECO:0000256" key="3">
    <source>
        <dbReference type="ARBA" id="ARBA00022692"/>
    </source>
</evidence>
<evidence type="ECO:0000313" key="8">
    <source>
        <dbReference type="Proteomes" id="UP000033187"/>
    </source>
</evidence>
<dbReference type="RefSeq" id="WP_046478048.1">
    <property type="nucleotide sequence ID" value="NZ_LN829118.1"/>
</dbReference>
<dbReference type="EMBL" id="LN829119">
    <property type="protein sequence ID" value="CPR18980.1"/>
    <property type="molecule type" value="Genomic_DNA"/>
</dbReference>
<evidence type="ECO:0000313" key="7">
    <source>
        <dbReference type="EMBL" id="CPR18980.1"/>
    </source>
</evidence>
<feature type="transmembrane region" description="Helical" evidence="6">
    <location>
        <begin position="129"/>
        <end position="147"/>
    </location>
</feature>
<keyword evidence="8" id="KW-1185">Reference proteome</keyword>
<feature type="transmembrane region" description="Helical" evidence="6">
    <location>
        <begin position="186"/>
        <end position="208"/>
    </location>
</feature>
<dbReference type="PANTHER" id="PTHR30250:SF11">
    <property type="entry name" value="O-ANTIGEN TRANSPORTER-RELATED"/>
    <property type="match status" value="1"/>
</dbReference>
<gene>
    <name evidence="7" type="ORF">YBN1229_v1_1951</name>
</gene>
<dbReference type="KEGG" id="fiy:BN1229_v1_1951"/>
<evidence type="ECO:0000256" key="6">
    <source>
        <dbReference type="SAM" id="Phobius"/>
    </source>
</evidence>
<dbReference type="AlphaFoldDB" id="A0A0D6JEW6"/>
<feature type="transmembrane region" description="Helical" evidence="6">
    <location>
        <begin position="335"/>
        <end position="356"/>
    </location>
</feature>
<feature type="transmembrane region" description="Helical" evidence="6">
    <location>
        <begin position="98"/>
        <end position="123"/>
    </location>
</feature>
<keyword evidence="2" id="KW-1003">Cell membrane</keyword>
<feature type="transmembrane region" description="Helical" evidence="6">
    <location>
        <begin position="26"/>
        <end position="49"/>
    </location>
</feature>
<sequence length="426" mass="47082">MHRLFARVRSINLFDLIRRSERMIKAVGYSVGAQALSSAGNLVVSVLLLRFLPIAEFGTWGLLYVIGASSAAFTSSITGLVFHLCVPRFARIKRVYECAYNGLNLITVTVVSLLFSAATFGFVPVKETIGFFAIPIFVFALTTVENIKLQATANNQHQAMFFIEVARQIVLVGAVAYLGWSGHIDVYLLLLVHGVTGLAASGALMVLLRWRATFNRLAWVWHTHFFYARHLLPSVLISFFHIDAVQLLVAQRFGLNATGHLRAAELPFSTLNPVKQSLNYFLPRAIYQLENDSGIDRSKLVPLLAVGALLGTVAVATTLWLIAQPLYPWLTNKEYPADLGFMFALAHVAMIIHSLTSHYLNTVRKSRAIMLQSVFGGIAAMSTYFGTQSFLGEMSAPLAIFAAYLVMAIHGIYEIQRHVAEPVFQA</sequence>
<accession>A0A0D6JEW6</accession>
<feature type="transmembrane region" description="Helical" evidence="6">
    <location>
        <begin position="61"/>
        <end position="86"/>
    </location>
</feature>
<dbReference type="InterPro" id="IPR050833">
    <property type="entry name" value="Poly_Biosynth_Transport"/>
</dbReference>
<keyword evidence="5 6" id="KW-0472">Membrane</keyword>
<dbReference type="KEGG" id="fil:BN1229_v1_1949"/>
<evidence type="ECO:0000256" key="5">
    <source>
        <dbReference type="ARBA" id="ARBA00023136"/>
    </source>
</evidence>
<dbReference type="PANTHER" id="PTHR30250">
    <property type="entry name" value="PST FAMILY PREDICTED COLANIC ACID TRANSPORTER"/>
    <property type="match status" value="1"/>
</dbReference>
<protein>
    <recommendedName>
        <fullName evidence="9">Polysaccharide biosynthesis protein</fullName>
    </recommendedName>
</protein>
<evidence type="ECO:0000256" key="4">
    <source>
        <dbReference type="ARBA" id="ARBA00022989"/>
    </source>
</evidence>
<keyword evidence="3 6" id="KW-0812">Transmembrane</keyword>
<evidence type="ECO:0000256" key="1">
    <source>
        <dbReference type="ARBA" id="ARBA00004651"/>
    </source>
</evidence>